<dbReference type="OrthoDB" id="10263513at2759"/>
<keyword evidence="7" id="KW-1185">Reference proteome</keyword>
<organism evidence="7">
    <name type="scientific">Naegleria gruberi</name>
    <name type="common">Amoeba</name>
    <dbReference type="NCBI Taxonomy" id="5762"/>
    <lineage>
        <taxon>Eukaryota</taxon>
        <taxon>Discoba</taxon>
        <taxon>Heterolobosea</taxon>
        <taxon>Tetramitia</taxon>
        <taxon>Eutetramitia</taxon>
        <taxon>Vahlkampfiidae</taxon>
        <taxon>Naegleria</taxon>
    </lineage>
</organism>
<dbReference type="InterPro" id="IPR004977">
    <property type="entry name" value="Ribosomal_eS25"/>
</dbReference>
<gene>
    <name evidence="6" type="ORF">NAEGRDRAFT_80070</name>
</gene>
<dbReference type="STRING" id="5762.D2VIC1"/>
<dbReference type="EMBL" id="GG738873">
    <property type="protein sequence ID" value="EFC43571.1"/>
    <property type="molecule type" value="Genomic_DNA"/>
</dbReference>
<dbReference type="Gene3D" id="3.30.63.20">
    <property type="match status" value="1"/>
</dbReference>
<dbReference type="InParanoid" id="D2VIC1"/>
<evidence type="ECO:0000256" key="2">
    <source>
        <dbReference type="ARBA" id="ARBA00022980"/>
    </source>
</evidence>
<evidence type="ECO:0000256" key="4">
    <source>
        <dbReference type="RuleBase" id="RU366057"/>
    </source>
</evidence>
<evidence type="ECO:0000256" key="1">
    <source>
        <dbReference type="ARBA" id="ARBA00009106"/>
    </source>
</evidence>
<dbReference type="RefSeq" id="XP_002676315.1">
    <property type="nucleotide sequence ID" value="XM_002676269.1"/>
</dbReference>
<name>D2VIC1_NAEGR</name>
<comment type="similarity">
    <text evidence="1 4">Belongs to the eukaryotic ribosomal protein eS25 family.</text>
</comment>
<feature type="compositionally biased region" description="Basic residues" evidence="5">
    <location>
        <begin position="21"/>
        <end position="30"/>
    </location>
</feature>
<dbReference type="eggNOG" id="KOG1767">
    <property type="taxonomic scope" value="Eukaryota"/>
</dbReference>
<feature type="region of interest" description="Disordered" evidence="5">
    <location>
        <begin position="1"/>
        <end position="31"/>
    </location>
</feature>
<dbReference type="KEGG" id="ngr:NAEGRDRAFT_80070"/>
<accession>D2VIC1</accession>
<evidence type="ECO:0000256" key="5">
    <source>
        <dbReference type="SAM" id="MobiDB-lite"/>
    </source>
</evidence>
<feature type="compositionally biased region" description="Basic and acidic residues" evidence="5">
    <location>
        <begin position="1"/>
        <end position="20"/>
    </location>
</feature>
<dbReference type="AlphaFoldDB" id="D2VIC1"/>
<dbReference type="GeneID" id="8853364"/>
<dbReference type="GO" id="GO:1990904">
    <property type="term" value="C:ribonucleoprotein complex"/>
    <property type="evidence" value="ECO:0007669"/>
    <property type="project" value="UniProtKB-KW"/>
</dbReference>
<dbReference type="PANTHER" id="PTHR12850">
    <property type="entry name" value="40S RIBOSOMAL PROTEIN S25"/>
    <property type="match status" value="1"/>
</dbReference>
<evidence type="ECO:0000313" key="6">
    <source>
        <dbReference type="EMBL" id="EFC43571.1"/>
    </source>
</evidence>
<keyword evidence="3 4" id="KW-0687">Ribonucleoprotein</keyword>
<proteinExistence type="inferred from homology"/>
<dbReference type="Pfam" id="PF03297">
    <property type="entry name" value="Ribosomal_S25"/>
    <property type="match status" value="1"/>
</dbReference>
<dbReference type="VEuPathDB" id="AmoebaDB:NAEGRDRAFT_80070"/>
<reference evidence="6 7" key="1">
    <citation type="journal article" date="2010" name="Cell">
        <title>The genome of Naegleria gruberi illuminates early eukaryotic versatility.</title>
        <authorList>
            <person name="Fritz-Laylin L.K."/>
            <person name="Prochnik S.E."/>
            <person name="Ginger M.L."/>
            <person name="Dacks J.B."/>
            <person name="Carpenter M.L."/>
            <person name="Field M.C."/>
            <person name="Kuo A."/>
            <person name="Paredez A."/>
            <person name="Chapman J."/>
            <person name="Pham J."/>
            <person name="Shu S."/>
            <person name="Neupane R."/>
            <person name="Cipriano M."/>
            <person name="Mancuso J."/>
            <person name="Tu H."/>
            <person name="Salamov A."/>
            <person name="Lindquist E."/>
            <person name="Shapiro H."/>
            <person name="Lucas S."/>
            <person name="Grigoriev I.V."/>
            <person name="Cande W.Z."/>
            <person name="Fulton C."/>
            <person name="Rokhsar D.S."/>
            <person name="Dawson S.C."/>
        </authorList>
    </citation>
    <scope>NUCLEOTIDE SEQUENCE [LARGE SCALE GENOMIC DNA]</scope>
    <source>
        <strain evidence="6 7">NEG-M</strain>
    </source>
</reference>
<dbReference type="GO" id="GO:0005840">
    <property type="term" value="C:ribosome"/>
    <property type="evidence" value="ECO:0007669"/>
    <property type="project" value="UniProtKB-KW"/>
</dbReference>
<evidence type="ECO:0000313" key="7">
    <source>
        <dbReference type="Proteomes" id="UP000006671"/>
    </source>
</evidence>
<protein>
    <recommendedName>
        <fullName evidence="4">40S ribosomal protein S25</fullName>
    </recommendedName>
</protein>
<sequence length="122" mass="13615">MAGKSKEIQAQKAAARESGSKGKKKKWSKSRVKEKLNNKVLFDTKSFNQLVKEVPKMKLITIARVSEALGVTGSVAKKGLRYLEEKDLIKPVIKHSNMMIYVVKKEDAPVEAAVETTKSKKK</sequence>
<keyword evidence="2 4" id="KW-0689">Ribosomal protein</keyword>
<evidence type="ECO:0000256" key="3">
    <source>
        <dbReference type="ARBA" id="ARBA00023274"/>
    </source>
</evidence>
<dbReference type="FunCoup" id="D2VIC1">
    <property type="interactions" value="371"/>
</dbReference>
<dbReference type="Proteomes" id="UP000006671">
    <property type="component" value="Unassembled WGS sequence"/>
</dbReference>